<dbReference type="Gene3D" id="3.40.50.2000">
    <property type="entry name" value="Glycogen Phosphorylase B"/>
    <property type="match status" value="2"/>
</dbReference>
<keyword evidence="3" id="KW-1185">Reference proteome</keyword>
<proteinExistence type="predicted"/>
<evidence type="ECO:0000259" key="1">
    <source>
        <dbReference type="Pfam" id="PF13439"/>
    </source>
</evidence>
<name>A0ABR7ZXQ4_9CYAN</name>
<dbReference type="InterPro" id="IPR050194">
    <property type="entry name" value="Glycosyltransferase_grp1"/>
</dbReference>
<dbReference type="EMBL" id="JACJQB010000019">
    <property type="protein sequence ID" value="MBD2188642.1"/>
    <property type="molecule type" value="Genomic_DNA"/>
</dbReference>
<accession>A0ABR7ZXQ4</accession>
<sequence>MTNIDFTVRKPKILHLLSDRNVGGIKSTSSSLTNSQLKDKFEFLFLSETEALASLAEIKPDVIIWHDPCSWRSLIRLWRLRMSSKLLIHEHHYSESFEKWKVRSQWRFHWMLRFAYGLAHRVVAISQGQRKWMRSQKLVNSKKLTMITQCRTLDEFLILPLKPLDTPLVLGAYGRFNQQKGFDTLLRAMQTVRNPEVQLLIGGYGEQEELLKSLAGNDPRIQFLGSITDVPSFLEKCDVVVIPSNWEPWGNVCLEAKAAAKAVIVSKVDGLPEQVHDCGIVVPAHDPTALASAIEKVYMMPRSQLETLGLHGRNDVQDAWEEYMAAWEALLFDLCKK</sequence>
<gene>
    <name evidence="2" type="ORF">H6F41_10850</name>
</gene>
<reference evidence="2 3" key="1">
    <citation type="journal article" date="2020" name="ISME J.">
        <title>Comparative genomics reveals insights into cyanobacterial evolution and habitat adaptation.</title>
        <authorList>
            <person name="Chen M.Y."/>
            <person name="Teng W.K."/>
            <person name="Zhao L."/>
            <person name="Hu C.X."/>
            <person name="Zhou Y.K."/>
            <person name="Han B.P."/>
            <person name="Song L.R."/>
            <person name="Shu W.S."/>
        </authorList>
    </citation>
    <scope>NUCLEOTIDE SEQUENCE [LARGE SCALE GENOMIC DNA]</scope>
    <source>
        <strain evidence="2 3">FACHB-723</strain>
    </source>
</reference>
<dbReference type="PANTHER" id="PTHR45947">
    <property type="entry name" value="SULFOQUINOVOSYL TRANSFERASE SQD2"/>
    <property type="match status" value="1"/>
</dbReference>
<dbReference type="Pfam" id="PF13439">
    <property type="entry name" value="Glyco_transf_4"/>
    <property type="match status" value="1"/>
</dbReference>
<dbReference type="RefSeq" id="WP_190403492.1">
    <property type="nucleotide sequence ID" value="NZ_JACJQB010000019.1"/>
</dbReference>
<dbReference type="PANTHER" id="PTHR45947:SF3">
    <property type="entry name" value="SULFOQUINOVOSYL TRANSFERASE SQD2"/>
    <property type="match status" value="1"/>
</dbReference>
<dbReference type="InterPro" id="IPR028098">
    <property type="entry name" value="Glyco_trans_4-like_N"/>
</dbReference>
<feature type="domain" description="Glycosyltransferase subfamily 4-like N-terminal" evidence="1">
    <location>
        <begin position="49"/>
        <end position="147"/>
    </location>
</feature>
<organism evidence="2 3">
    <name type="scientific">Pseudanabaena mucicola FACHB-723</name>
    <dbReference type="NCBI Taxonomy" id="2692860"/>
    <lineage>
        <taxon>Bacteria</taxon>
        <taxon>Bacillati</taxon>
        <taxon>Cyanobacteriota</taxon>
        <taxon>Cyanophyceae</taxon>
        <taxon>Pseudanabaenales</taxon>
        <taxon>Pseudanabaenaceae</taxon>
        <taxon>Pseudanabaena</taxon>
    </lineage>
</organism>
<evidence type="ECO:0000313" key="3">
    <source>
        <dbReference type="Proteomes" id="UP000642094"/>
    </source>
</evidence>
<evidence type="ECO:0000313" key="2">
    <source>
        <dbReference type="EMBL" id="MBD2188642.1"/>
    </source>
</evidence>
<comment type="caution">
    <text evidence="2">The sequence shown here is derived from an EMBL/GenBank/DDBJ whole genome shotgun (WGS) entry which is preliminary data.</text>
</comment>
<dbReference type="Pfam" id="PF13692">
    <property type="entry name" value="Glyco_trans_1_4"/>
    <property type="match status" value="1"/>
</dbReference>
<dbReference type="SUPFAM" id="SSF53756">
    <property type="entry name" value="UDP-Glycosyltransferase/glycogen phosphorylase"/>
    <property type="match status" value="1"/>
</dbReference>
<dbReference type="Proteomes" id="UP000642094">
    <property type="component" value="Unassembled WGS sequence"/>
</dbReference>
<protein>
    <submittedName>
        <fullName evidence="2">Glycosyltransferase</fullName>
    </submittedName>
</protein>